<sequence length="110" mass="13249">MCFLLLKLIGFWSLLKTLNHLLFGIWYGKRRHLKRLVFLMIMWKNQLLINCERVRRHMTNDGACPRCSSFLKTKVHAIRDCAFSKTIWLVVISRQVYDVFFSLPFNEWLL</sequence>
<reference evidence="2 3" key="1">
    <citation type="submission" date="2023-03" db="EMBL/GenBank/DDBJ databases">
        <title>WGS of Gossypium arboreum.</title>
        <authorList>
            <person name="Yu D."/>
        </authorList>
    </citation>
    <scope>NUCLEOTIDE SEQUENCE [LARGE SCALE GENOMIC DNA]</scope>
    <source>
        <tissue evidence="2">Leaf</tissue>
    </source>
</reference>
<evidence type="ECO:0000259" key="1">
    <source>
        <dbReference type="Pfam" id="PF13966"/>
    </source>
</evidence>
<evidence type="ECO:0000313" key="2">
    <source>
        <dbReference type="EMBL" id="KAK5772132.1"/>
    </source>
</evidence>
<organism evidence="2 3">
    <name type="scientific">Gossypium arboreum</name>
    <name type="common">Tree cotton</name>
    <name type="synonym">Gossypium nanking</name>
    <dbReference type="NCBI Taxonomy" id="29729"/>
    <lineage>
        <taxon>Eukaryota</taxon>
        <taxon>Viridiplantae</taxon>
        <taxon>Streptophyta</taxon>
        <taxon>Embryophyta</taxon>
        <taxon>Tracheophyta</taxon>
        <taxon>Spermatophyta</taxon>
        <taxon>Magnoliopsida</taxon>
        <taxon>eudicotyledons</taxon>
        <taxon>Gunneridae</taxon>
        <taxon>Pentapetalae</taxon>
        <taxon>rosids</taxon>
        <taxon>malvids</taxon>
        <taxon>Malvales</taxon>
        <taxon>Malvaceae</taxon>
        <taxon>Malvoideae</taxon>
        <taxon>Gossypium</taxon>
    </lineage>
</organism>
<keyword evidence="3" id="KW-1185">Reference proteome</keyword>
<dbReference type="Proteomes" id="UP001358586">
    <property type="component" value="Chromosome 13"/>
</dbReference>
<comment type="caution">
    <text evidence="2">The sequence shown here is derived from an EMBL/GenBank/DDBJ whole genome shotgun (WGS) entry which is preliminary data.</text>
</comment>
<accession>A0ABR0MGD0</accession>
<protein>
    <recommendedName>
        <fullName evidence="1">Reverse transcriptase zinc-binding domain-containing protein</fullName>
    </recommendedName>
</protein>
<feature type="domain" description="Reverse transcriptase zinc-binding" evidence="1">
    <location>
        <begin position="25"/>
        <end position="88"/>
    </location>
</feature>
<proteinExistence type="predicted"/>
<evidence type="ECO:0000313" key="3">
    <source>
        <dbReference type="Proteomes" id="UP001358586"/>
    </source>
</evidence>
<gene>
    <name evidence="2" type="ORF">PVK06_048403</name>
</gene>
<dbReference type="Pfam" id="PF13966">
    <property type="entry name" value="zf-RVT"/>
    <property type="match status" value="1"/>
</dbReference>
<dbReference type="EMBL" id="JARKNE010000013">
    <property type="protein sequence ID" value="KAK5772132.1"/>
    <property type="molecule type" value="Genomic_DNA"/>
</dbReference>
<dbReference type="InterPro" id="IPR026960">
    <property type="entry name" value="RVT-Znf"/>
</dbReference>
<name>A0ABR0MGD0_GOSAR</name>